<reference evidence="1 2" key="1">
    <citation type="submission" date="2015-10" db="EMBL/GenBank/DDBJ databases">
        <title>Genome analyses suggest a sexual origin of heterokaryosis in a supposedly ancient asexual fungus.</title>
        <authorList>
            <person name="Ropars J."/>
            <person name="Sedzielewska K."/>
            <person name="Noel J."/>
            <person name="Charron P."/>
            <person name="Farinelli L."/>
            <person name="Marton T."/>
            <person name="Kruger M."/>
            <person name="Pelin A."/>
            <person name="Brachmann A."/>
            <person name="Corradi N."/>
        </authorList>
    </citation>
    <scope>NUCLEOTIDE SEQUENCE [LARGE SCALE GENOMIC DNA]</scope>
    <source>
        <strain evidence="1 2">A4</strain>
    </source>
</reference>
<dbReference type="EMBL" id="LLXI01000103">
    <property type="protein sequence ID" value="PKY40490.1"/>
    <property type="molecule type" value="Genomic_DNA"/>
</dbReference>
<dbReference type="VEuPathDB" id="FungiDB:RhiirA1_486881"/>
<proteinExistence type="predicted"/>
<evidence type="ECO:0000313" key="2">
    <source>
        <dbReference type="Proteomes" id="UP000234323"/>
    </source>
</evidence>
<sequence length="109" mass="12900">MTLFAKHKFNNAIGNAIIKFFNKHANIDKSPLPKSIEEEHKYMDNMNLPNLKFEKTYIVTYNNKEYYLHHLSIKNCIQNILLIPDIAENFAFSYENLKALLKKHAVMIW</sequence>
<evidence type="ECO:0000313" key="1">
    <source>
        <dbReference type="EMBL" id="PKY40490.1"/>
    </source>
</evidence>
<comment type="caution">
    <text evidence="1">The sequence shown here is derived from an EMBL/GenBank/DDBJ whole genome shotgun (WGS) entry which is preliminary data.</text>
</comment>
<dbReference type="VEuPathDB" id="FungiDB:FUN_015360"/>
<organism evidence="1 2">
    <name type="scientific">Rhizophagus irregularis</name>
    <dbReference type="NCBI Taxonomy" id="588596"/>
    <lineage>
        <taxon>Eukaryota</taxon>
        <taxon>Fungi</taxon>
        <taxon>Fungi incertae sedis</taxon>
        <taxon>Mucoromycota</taxon>
        <taxon>Glomeromycotina</taxon>
        <taxon>Glomeromycetes</taxon>
        <taxon>Glomerales</taxon>
        <taxon>Glomeraceae</taxon>
        <taxon>Rhizophagus</taxon>
    </lineage>
</organism>
<gene>
    <name evidence="1" type="ORF">RhiirA4_394748</name>
</gene>
<accession>A0A2I1G1I3</accession>
<dbReference type="VEuPathDB" id="FungiDB:RhiirFUN_011158"/>
<dbReference type="AlphaFoldDB" id="A0A2I1G1I3"/>
<keyword evidence="2" id="KW-1185">Reference proteome</keyword>
<name>A0A2I1G1I3_9GLOM</name>
<dbReference type="Proteomes" id="UP000234323">
    <property type="component" value="Unassembled WGS sequence"/>
</dbReference>
<protein>
    <submittedName>
        <fullName evidence="1">Uncharacterized protein</fullName>
    </submittedName>
</protein>